<evidence type="ECO:0000256" key="8">
    <source>
        <dbReference type="ARBA" id="ARBA00023034"/>
    </source>
</evidence>
<evidence type="ECO:0000256" key="5">
    <source>
        <dbReference type="ARBA" id="ARBA00022692"/>
    </source>
</evidence>
<dbReference type="PANTHER" id="PTHR11214:SF349">
    <property type="entry name" value="BETA-1,3-GALACTOSYLTRANSFERASE BRN"/>
    <property type="match status" value="1"/>
</dbReference>
<evidence type="ECO:0000256" key="1">
    <source>
        <dbReference type="ARBA" id="ARBA00004323"/>
    </source>
</evidence>
<evidence type="ECO:0000256" key="7">
    <source>
        <dbReference type="ARBA" id="ARBA00022989"/>
    </source>
</evidence>
<dbReference type="KEGG" id="shx:MS3_00007265"/>
<dbReference type="Pfam" id="PF01762">
    <property type="entry name" value="Galactosyl_T"/>
    <property type="match status" value="2"/>
</dbReference>
<comment type="caution">
    <text evidence="11">The sequence shown here is derived from an EMBL/GenBank/DDBJ whole genome shotgun (WGS) entry which is preliminary data.</text>
</comment>
<dbReference type="GO" id="GO:0016758">
    <property type="term" value="F:hexosyltransferase activity"/>
    <property type="evidence" value="ECO:0007669"/>
    <property type="project" value="InterPro"/>
</dbReference>
<name>A0A922S5J5_SCHHA</name>
<dbReference type="GeneID" id="24596494"/>
<keyword evidence="12" id="KW-1185">Reference proteome</keyword>
<dbReference type="Proteomes" id="UP000471633">
    <property type="component" value="Unassembled WGS sequence"/>
</dbReference>
<keyword evidence="9 10" id="KW-0472">Membrane</keyword>
<accession>A0A922S5J5</accession>
<keyword evidence="8 10" id="KW-0333">Golgi apparatus</keyword>
<keyword evidence="7 10" id="KW-1133">Transmembrane helix</keyword>
<keyword evidence="5 10" id="KW-0812">Transmembrane</keyword>
<evidence type="ECO:0000256" key="4">
    <source>
        <dbReference type="ARBA" id="ARBA00022679"/>
    </source>
</evidence>
<sequence length="407" mass="48340">MRIYIVSYLFSYVNCRLCSRKHIFLCNIMLTITWLLVVRLLIKFYMQEDYQLFHYPPNINLYQIYEKEKLQINSSLPPLWKITFPLSSNYTEQCLIRHYKCNSNNNNNNNNNNSLLFQLSKCQTLDILLVIRSHVNNFNQRDAIRQTWGNQQCYENFGVFIRILFILGKQDDNNDNVLNYFIQNKNIHYDNSVGNIGVLQMLHYEHFMHRDIIQFDFIDNDSNLLNKWIGSIDFIVKYCMITEKSFTLFLDDDTFLHPINLIQLLRRITLSQYRIYASGHVKRISYPVRIPFLPKYMSLSNYPFCMYPPYIISGTIILSMPVVQLLRVGFNYVTNIPYDDILLGMILLKFGISPIHLKNIYTEHSLDKQTLKQLQFISIHGYNDPSMIHSLWSTLNMNYACKIKLKN</sequence>
<keyword evidence="3 10" id="KW-0328">Glycosyltransferase</keyword>
<dbReference type="CTD" id="24596494"/>
<dbReference type="Gene3D" id="3.90.550.50">
    <property type="match status" value="1"/>
</dbReference>
<evidence type="ECO:0000313" key="12">
    <source>
        <dbReference type="Proteomes" id="UP000471633"/>
    </source>
</evidence>
<keyword evidence="6 10" id="KW-0735">Signal-anchor</keyword>
<protein>
    <recommendedName>
        <fullName evidence="10">Hexosyltransferase</fullName>
        <ecNumber evidence="10">2.4.1.-</ecNumber>
    </recommendedName>
</protein>
<evidence type="ECO:0000256" key="6">
    <source>
        <dbReference type="ARBA" id="ARBA00022968"/>
    </source>
</evidence>
<evidence type="ECO:0000256" key="9">
    <source>
        <dbReference type="ARBA" id="ARBA00023136"/>
    </source>
</evidence>
<dbReference type="EMBL" id="AMPZ03000001">
    <property type="protein sequence ID" value="KAH9594619.1"/>
    <property type="molecule type" value="Genomic_DNA"/>
</dbReference>
<gene>
    <name evidence="11" type="ORF">MS3_00007265</name>
</gene>
<dbReference type="GO" id="GO:0006493">
    <property type="term" value="P:protein O-linked glycosylation"/>
    <property type="evidence" value="ECO:0007669"/>
    <property type="project" value="TreeGrafter"/>
</dbReference>
<feature type="transmembrane region" description="Helical" evidence="10">
    <location>
        <begin position="22"/>
        <end position="42"/>
    </location>
</feature>
<dbReference type="RefSeq" id="XP_012800583.3">
    <property type="nucleotide sequence ID" value="XM_012945129.3"/>
</dbReference>
<evidence type="ECO:0000256" key="2">
    <source>
        <dbReference type="ARBA" id="ARBA00008661"/>
    </source>
</evidence>
<proteinExistence type="inferred from homology"/>
<dbReference type="GO" id="GO:0008194">
    <property type="term" value="F:UDP-glycosyltransferase activity"/>
    <property type="evidence" value="ECO:0007669"/>
    <property type="project" value="TreeGrafter"/>
</dbReference>
<dbReference type="EC" id="2.4.1.-" evidence="10"/>
<comment type="similarity">
    <text evidence="2 10">Belongs to the glycosyltransferase 31 family.</text>
</comment>
<evidence type="ECO:0000256" key="10">
    <source>
        <dbReference type="RuleBase" id="RU363063"/>
    </source>
</evidence>
<organism evidence="11 12">
    <name type="scientific">Schistosoma haematobium</name>
    <name type="common">Blood fluke</name>
    <dbReference type="NCBI Taxonomy" id="6185"/>
    <lineage>
        <taxon>Eukaryota</taxon>
        <taxon>Metazoa</taxon>
        <taxon>Spiralia</taxon>
        <taxon>Lophotrochozoa</taxon>
        <taxon>Platyhelminthes</taxon>
        <taxon>Trematoda</taxon>
        <taxon>Digenea</taxon>
        <taxon>Strigeidida</taxon>
        <taxon>Schistosomatoidea</taxon>
        <taxon>Schistosomatidae</taxon>
        <taxon>Schistosoma</taxon>
    </lineage>
</organism>
<reference evidence="11" key="4">
    <citation type="journal article" date="2022" name="PLoS Pathog.">
        <title>Chromosome-level genome of Schistosoma haematobium underpins genome-wide explorations of molecular variation.</title>
        <authorList>
            <person name="Stroehlein A.J."/>
            <person name="Korhonen P.K."/>
            <person name="Lee V.V."/>
            <person name="Ralph S.A."/>
            <person name="Mentink-Kane M."/>
            <person name="You H."/>
            <person name="McManus D.P."/>
            <person name="Tchuente L.T."/>
            <person name="Stothard J.R."/>
            <person name="Kaur P."/>
            <person name="Dudchenko O."/>
            <person name="Aiden E.L."/>
            <person name="Yang B."/>
            <person name="Yang H."/>
            <person name="Emery A.M."/>
            <person name="Webster B.L."/>
            <person name="Brindley P.J."/>
            <person name="Rollinson D."/>
            <person name="Chang B.C.H."/>
            <person name="Gasser R.B."/>
            <person name="Young N.D."/>
        </authorList>
    </citation>
    <scope>NUCLEOTIDE SEQUENCE</scope>
</reference>
<dbReference type="AlphaFoldDB" id="A0A922S5J5"/>
<dbReference type="PANTHER" id="PTHR11214">
    <property type="entry name" value="BETA-1,3-N-ACETYLGLUCOSAMINYLTRANSFERASE"/>
    <property type="match status" value="1"/>
</dbReference>
<evidence type="ECO:0000256" key="3">
    <source>
        <dbReference type="ARBA" id="ARBA00022676"/>
    </source>
</evidence>
<comment type="subcellular location">
    <subcellularLocation>
        <location evidence="1 10">Golgi apparatus membrane</location>
        <topology evidence="1 10">Single-pass type II membrane protein</topology>
    </subcellularLocation>
</comment>
<dbReference type="InterPro" id="IPR002659">
    <property type="entry name" value="Glyco_trans_31"/>
</dbReference>
<dbReference type="GO" id="GO:0000139">
    <property type="term" value="C:Golgi membrane"/>
    <property type="evidence" value="ECO:0007669"/>
    <property type="project" value="UniProtKB-SubCell"/>
</dbReference>
<keyword evidence="4" id="KW-0808">Transferase</keyword>
<evidence type="ECO:0000313" key="11">
    <source>
        <dbReference type="EMBL" id="KAH9594619.1"/>
    </source>
</evidence>
<reference evidence="11" key="1">
    <citation type="journal article" date="2012" name="Nat. Genet.">
        <title>Whole-genome sequence of Schistosoma haematobium.</title>
        <authorList>
            <person name="Young N.D."/>
            <person name="Jex A.R."/>
            <person name="Li B."/>
            <person name="Liu S."/>
            <person name="Yang L."/>
            <person name="Xiong Z."/>
            <person name="Li Y."/>
            <person name="Cantacessi C."/>
            <person name="Hall R.S."/>
            <person name="Xu X."/>
            <person name="Chen F."/>
            <person name="Wu X."/>
            <person name="Zerlotini A."/>
            <person name="Oliveira G."/>
            <person name="Hofmann A."/>
            <person name="Zhang G."/>
            <person name="Fang X."/>
            <person name="Kang Y."/>
            <person name="Campbell B.E."/>
            <person name="Loukas A."/>
            <person name="Ranganathan S."/>
            <person name="Rollinson D."/>
            <person name="Rinaldi G."/>
            <person name="Brindley P.J."/>
            <person name="Yang H."/>
            <person name="Wang J."/>
            <person name="Wang J."/>
            <person name="Gasser R.B."/>
        </authorList>
    </citation>
    <scope>NUCLEOTIDE SEQUENCE</scope>
</reference>
<reference evidence="11" key="2">
    <citation type="journal article" date="2019" name="Gigascience">
        <title>High-quality Schistosoma haematobium genome achieved by single-molecule and long-range sequencing.</title>
        <authorList>
            <person name="Stroehlein A.J."/>
            <person name="Korhonen P.K."/>
            <person name="Chong T.M."/>
            <person name="Lim Y.L."/>
            <person name="Chan K.G."/>
            <person name="Webster B."/>
            <person name="Rollinson D."/>
            <person name="Brindley P.J."/>
            <person name="Gasser R.B."/>
            <person name="Young N.D."/>
        </authorList>
    </citation>
    <scope>NUCLEOTIDE SEQUENCE</scope>
</reference>
<reference evidence="11" key="3">
    <citation type="submission" date="2021-06" db="EMBL/GenBank/DDBJ databases">
        <title>Chromosome-level genome assembly for S. haematobium.</title>
        <authorList>
            <person name="Stroehlein A.J."/>
        </authorList>
    </citation>
    <scope>NUCLEOTIDE SEQUENCE</scope>
</reference>